<accession>A0A367YSX2</accession>
<dbReference type="InterPro" id="IPR002575">
    <property type="entry name" value="Aminoglycoside_PTrfase"/>
</dbReference>
<proteinExistence type="predicted"/>
<dbReference type="InterPro" id="IPR011009">
    <property type="entry name" value="Kinase-like_dom_sf"/>
</dbReference>
<dbReference type="Gene3D" id="3.90.1200.10">
    <property type="match status" value="1"/>
</dbReference>
<reference evidence="2 3" key="1">
    <citation type="submission" date="2018-07" db="EMBL/GenBank/DDBJ databases">
        <title>Desertimonas flava gen. nov. sp. nov.</title>
        <authorList>
            <person name="Liu S."/>
        </authorList>
    </citation>
    <scope>NUCLEOTIDE SEQUENCE [LARGE SCALE GENOMIC DNA]</scope>
    <source>
        <strain evidence="2 3">16Sb5-5</strain>
    </source>
</reference>
<name>A0A367YSX2_9ACTN</name>
<evidence type="ECO:0000259" key="1">
    <source>
        <dbReference type="Pfam" id="PF01636"/>
    </source>
</evidence>
<dbReference type="Proteomes" id="UP000252770">
    <property type="component" value="Unassembled WGS sequence"/>
</dbReference>
<feature type="domain" description="Aminoglycoside phosphotransferase" evidence="1">
    <location>
        <begin position="49"/>
        <end position="128"/>
    </location>
</feature>
<comment type="caution">
    <text evidence="2">The sequence shown here is derived from an EMBL/GenBank/DDBJ whole genome shotgun (WGS) entry which is preliminary data.</text>
</comment>
<dbReference type="Pfam" id="PF01636">
    <property type="entry name" value="APH"/>
    <property type="match status" value="1"/>
</dbReference>
<dbReference type="EMBL" id="QOUI01000009">
    <property type="protein sequence ID" value="RCK68847.1"/>
    <property type="molecule type" value="Genomic_DNA"/>
</dbReference>
<keyword evidence="3" id="KW-1185">Reference proteome</keyword>
<sequence length="174" mass="17892">MPGRPGLLAGPGPVVDPGRARRRGLTCGRVHGVLARVAAPAGVRGVERAPTTGRTALLHLDLHPLNVLVGDDDEVSAVLDWANARAGDPALDVARTWALLAAHPAVAGWRGSPVGAAFLDGWAEAAGFSALDDDARRWGLEFFLTDQAGALSEQELGSARRLLADLGADGDAAG</sequence>
<organism evidence="2 3">
    <name type="scientific">Desertihabitans brevis</name>
    <dbReference type="NCBI Taxonomy" id="2268447"/>
    <lineage>
        <taxon>Bacteria</taxon>
        <taxon>Bacillati</taxon>
        <taxon>Actinomycetota</taxon>
        <taxon>Actinomycetes</taxon>
        <taxon>Propionibacteriales</taxon>
        <taxon>Propionibacteriaceae</taxon>
        <taxon>Desertihabitans</taxon>
    </lineage>
</organism>
<protein>
    <recommendedName>
        <fullName evidence="1">Aminoglycoside phosphotransferase domain-containing protein</fullName>
    </recommendedName>
</protein>
<gene>
    <name evidence="2" type="ORF">DT076_14510</name>
</gene>
<evidence type="ECO:0000313" key="2">
    <source>
        <dbReference type="EMBL" id="RCK68847.1"/>
    </source>
</evidence>
<dbReference type="SUPFAM" id="SSF56112">
    <property type="entry name" value="Protein kinase-like (PK-like)"/>
    <property type="match status" value="1"/>
</dbReference>
<evidence type="ECO:0000313" key="3">
    <source>
        <dbReference type="Proteomes" id="UP000252770"/>
    </source>
</evidence>
<dbReference type="AlphaFoldDB" id="A0A367YSX2"/>